<dbReference type="SUPFAM" id="SSF57667">
    <property type="entry name" value="beta-beta-alpha zinc fingers"/>
    <property type="match status" value="2"/>
</dbReference>
<keyword evidence="4" id="KW-0677">Repeat</keyword>
<organism evidence="12 13">
    <name type="scientific">Lichtheimia ornata</name>
    <dbReference type="NCBI Taxonomy" id="688661"/>
    <lineage>
        <taxon>Eukaryota</taxon>
        <taxon>Fungi</taxon>
        <taxon>Fungi incertae sedis</taxon>
        <taxon>Mucoromycota</taxon>
        <taxon>Mucoromycotina</taxon>
        <taxon>Mucoromycetes</taxon>
        <taxon>Mucorales</taxon>
        <taxon>Lichtheimiaceae</taxon>
        <taxon>Lichtheimia</taxon>
    </lineage>
</organism>
<evidence type="ECO:0000259" key="11">
    <source>
        <dbReference type="PROSITE" id="PS50157"/>
    </source>
</evidence>
<comment type="subcellular location">
    <subcellularLocation>
        <location evidence="1">Nucleus</location>
    </subcellularLocation>
</comment>
<dbReference type="Gene3D" id="3.30.160.60">
    <property type="entry name" value="Classic Zinc Finger"/>
    <property type="match status" value="4"/>
</dbReference>
<dbReference type="EMBL" id="JARTCD010000003">
    <property type="protein sequence ID" value="KAJ8662965.1"/>
    <property type="molecule type" value="Genomic_DNA"/>
</dbReference>
<dbReference type="GeneID" id="83208559"/>
<feature type="region of interest" description="Disordered" evidence="9">
    <location>
        <begin position="236"/>
        <end position="263"/>
    </location>
</feature>
<dbReference type="FunFam" id="3.30.160.60:FF:000340">
    <property type="entry name" value="zinc finger protein 473 isoform X1"/>
    <property type="match status" value="1"/>
</dbReference>
<keyword evidence="10" id="KW-0472">Membrane</keyword>
<dbReference type="Proteomes" id="UP001234581">
    <property type="component" value="Unassembled WGS sequence"/>
</dbReference>
<keyword evidence="13" id="KW-1185">Reference proteome</keyword>
<sequence>MSSNVVLGSHKDHHLTPFFPVLLSFHLIFAPVLRPDHYTMLYATPSQPKQQSDPHQPTNNQPLQQRLRQRYHCEWSDCGKSFVRRSDLARHQRIHTGERPFRCDWPGCNKQFIQRSAKTVHRRTHTGERPHVCELPSCQRSFSDSSSLARHRRIHSGFRPYHCRMCEKSFTRKTTLSRHEKYHIEWTDETTHPHNHHQQVPDVITNTVTAATTTTEHEPTMAMSFIPPYHPFVYQPLPSPTSPTTSTQMSSSSSSSSFATNMAVPPLQRRSAFTPVIPACTR</sequence>
<gene>
    <name evidence="12" type="ORF">O0I10_001141</name>
</gene>
<keyword evidence="5 8" id="KW-0863">Zinc-finger</keyword>
<dbReference type="PANTHER" id="PTHR23235:SF158">
    <property type="entry name" value="C2H2-TYPE DOMAIN-CONTAINING PROTEIN"/>
    <property type="match status" value="1"/>
</dbReference>
<dbReference type="RefSeq" id="XP_058347877.1">
    <property type="nucleotide sequence ID" value="XM_058481239.1"/>
</dbReference>
<feature type="transmembrane region" description="Helical" evidence="10">
    <location>
        <begin position="15"/>
        <end position="33"/>
    </location>
</feature>
<dbReference type="FunFam" id="3.30.160.60:FF:000125">
    <property type="entry name" value="Putative zinc finger protein 143"/>
    <property type="match status" value="1"/>
</dbReference>
<dbReference type="PANTHER" id="PTHR23235">
    <property type="entry name" value="KRUEPPEL-LIKE TRANSCRIPTION FACTOR"/>
    <property type="match status" value="1"/>
</dbReference>
<dbReference type="InterPro" id="IPR013087">
    <property type="entry name" value="Znf_C2H2_type"/>
</dbReference>
<evidence type="ECO:0000256" key="10">
    <source>
        <dbReference type="SAM" id="Phobius"/>
    </source>
</evidence>
<reference evidence="12 13" key="1">
    <citation type="submission" date="2023-03" db="EMBL/GenBank/DDBJ databases">
        <title>Genome sequence of Lichtheimia ornata CBS 291.66.</title>
        <authorList>
            <person name="Mohabir J.T."/>
            <person name="Shea T.P."/>
            <person name="Kurbessoian T."/>
            <person name="Berby B."/>
            <person name="Fontaine J."/>
            <person name="Livny J."/>
            <person name="Gnirke A."/>
            <person name="Stajich J.E."/>
            <person name="Cuomo C.A."/>
        </authorList>
    </citation>
    <scope>NUCLEOTIDE SEQUENCE [LARGE SCALE GENOMIC DNA]</scope>
    <source>
        <strain evidence="12">CBS 291.66</strain>
    </source>
</reference>
<evidence type="ECO:0000256" key="5">
    <source>
        <dbReference type="ARBA" id="ARBA00022771"/>
    </source>
</evidence>
<dbReference type="AlphaFoldDB" id="A0AAD7Y375"/>
<proteinExistence type="inferred from homology"/>
<evidence type="ECO:0000256" key="3">
    <source>
        <dbReference type="ARBA" id="ARBA00022723"/>
    </source>
</evidence>
<feature type="domain" description="C2H2-type" evidence="11">
    <location>
        <begin position="161"/>
        <end position="183"/>
    </location>
</feature>
<evidence type="ECO:0000256" key="1">
    <source>
        <dbReference type="ARBA" id="ARBA00004123"/>
    </source>
</evidence>
<keyword evidence="10" id="KW-0812">Transmembrane</keyword>
<dbReference type="Pfam" id="PF00096">
    <property type="entry name" value="zf-C2H2"/>
    <property type="match status" value="3"/>
</dbReference>
<feature type="domain" description="C2H2-type" evidence="11">
    <location>
        <begin position="101"/>
        <end position="130"/>
    </location>
</feature>
<comment type="similarity">
    <text evidence="2">Belongs to the krueppel C2H2-type zinc-finger protein family.</text>
</comment>
<name>A0AAD7Y375_9FUNG</name>
<dbReference type="SMART" id="SM00355">
    <property type="entry name" value="ZnF_C2H2"/>
    <property type="match status" value="4"/>
</dbReference>
<feature type="compositionally biased region" description="Low complexity" evidence="9">
    <location>
        <begin position="242"/>
        <end position="257"/>
    </location>
</feature>
<keyword evidence="6" id="KW-0862">Zinc</keyword>
<evidence type="ECO:0000313" key="13">
    <source>
        <dbReference type="Proteomes" id="UP001234581"/>
    </source>
</evidence>
<dbReference type="GO" id="GO:0000981">
    <property type="term" value="F:DNA-binding transcription factor activity, RNA polymerase II-specific"/>
    <property type="evidence" value="ECO:0007669"/>
    <property type="project" value="TreeGrafter"/>
</dbReference>
<evidence type="ECO:0000256" key="8">
    <source>
        <dbReference type="PROSITE-ProRule" id="PRU00042"/>
    </source>
</evidence>
<keyword evidence="10" id="KW-1133">Transmembrane helix</keyword>
<comment type="caution">
    <text evidence="12">The sequence shown here is derived from an EMBL/GenBank/DDBJ whole genome shotgun (WGS) entry which is preliminary data.</text>
</comment>
<dbReference type="PROSITE" id="PS00028">
    <property type="entry name" value="ZINC_FINGER_C2H2_1"/>
    <property type="match status" value="4"/>
</dbReference>
<evidence type="ECO:0000256" key="4">
    <source>
        <dbReference type="ARBA" id="ARBA00022737"/>
    </source>
</evidence>
<keyword evidence="7" id="KW-0539">Nucleus</keyword>
<dbReference type="GO" id="GO:0000978">
    <property type="term" value="F:RNA polymerase II cis-regulatory region sequence-specific DNA binding"/>
    <property type="evidence" value="ECO:0007669"/>
    <property type="project" value="TreeGrafter"/>
</dbReference>
<dbReference type="PROSITE" id="PS50157">
    <property type="entry name" value="ZINC_FINGER_C2H2_2"/>
    <property type="match status" value="4"/>
</dbReference>
<dbReference type="GO" id="GO:0005634">
    <property type="term" value="C:nucleus"/>
    <property type="evidence" value="ECO:0007669"/>
    <property type="project" value="UniProtKB-SubCell"/>
</dbReference>
<evidence type="ECO:0000256" key="6">
    <source>
        <dbReference type="ARBA" id="ARBA00022833"/>
    </source>
</evidence>
<feature type="domain" description="C2H2-type" evidence="11">
    <location>
        <begin position="131"/>
        <end position="160"/>
    </location>
</feature>
<keyword evidence="3" id="KW-0479">Metal-binding</keyword>
<protein>
    <recommendedName>
        <fullName evidence="11">C2H2-type domain-containing protein</fullName>
    </recommendedName>
</protein>
<dbReference type="InterPro" id="IPR036236">
    <property type="entry name" value="Znf_C2H2_sf"/>
</dbReference>
<accession>A0AAD7Y375</accession>
<dbReference type="FunFam" id="3.30.160.60:FF:002533">
    <property type="entry name" value="Zinc finger protein 770"/>
    <property type="match status" value="1"/>
</dbReference>
<evidence type="ECO:0000313" key="12">
    <source>
        <dbReference type="EMBL" id="KAJ8662965.1"/>
    </source>
</evidence>
<evidence type="ECO:0000256" key="7">
    <source>
        <dbReference type="ARBA" id="ARBA00023242"/>
    </source>
</evidence>
<dbReference type="FunFam" id="3.30.160.60:FF:000690">
    <property type="entry name" value="Zinc finger protein 354C"/>
    <property type="match status" value="1"/>
</dbReference>
<dbReference type="GO" id="GO:0008270">
    <property type="term" value="F:zinc ion binding"/>
    <property type="evidence" value="ECO:0007669"/>
    <property type="project" value="UniProtKB-KW"/>
</dbReference>
<feature type="domain" description="C2H2-type" evidence="11">
    <location>
        <begin position="71"/>
        <end position="100"/>
    </location>
</feature>
<evidence type="ECO:0000256" key="2">
    <source>
        <dbReference type="ARBA" id="ARBA00006991"/>
    </source>
</evidence>
<evidence type="ECO:0000256" key="9">
    <source>
        <dbReference type="SAM" id="MobiDB-lite"/>
    </source>
</evidence>